<comment type="caution">
    <text evidence="1">The sequence shown here is derived from an EMBL/GenBank/DDBJ whole genome shotgun (WGS) entry which is preliminary data.</text>
</comment>
<protein>
    <submittedName>
        <fullName evidence="1">Uncharacterized protein</fullName>
    </submittedName>
</protein>
<gene>
    <name evidence="1" type="ORF">K6T79_20840</name>
</gene>
<evidence type="ECO:0000313" key="1">
    <source>
        <dbReference type="EMBL" id="MEB3023475.1"/>
    </source>
</evidence>
<evidence type="ECO:0000313" key="2">
    <source>
        <dbReference type="Proteomes" id="UP001299596"/>
    </source>
</evidence>
<organism evidence="1 2">
    <name type="scientific">[Mycobacterium] crassicus</name>
    <dbReference type="NCBI Taxonomy" id="2872309"/>
    <lineage>
        <taxon>Bacteria</taxon>
        <taxon>Bacillati</taxon>
        <taxon>Actinomycetota</taxon>
        <taxon>Actinomycetes</taxon>
        <taxon>Mycobacteriales</taxon>
        <taxon>Mycobacteriaceae</taxon>
        <taxon>Mycolicibacter</taxon>
    </lineage>
</organism>
<proteinExistence type="predicted"/>
<name>A0ABU5XMH2_9MYCO</name>
<dbReference type="EMBL" id="JAYJJR010000016">
    <property type="protein sequence ID" value="MEB3023475.1"/>
    <property type="molecule type" value="Genomic_DNA"/>
</dbReference>
<keyword evidence="2" id="KW-1185">Reference proteome</keyword>
<accession>A0ABU5XMH2</accession>
<sequence>MCAYVGVVELWSSARAAEHWGVTPARARALLSERRIPRISGYPTRDILAVRRRQGARSDLTPSAPSLTLPEAAAAIAGLPNDPTRLRVFFEFCRGADEAGRGAVALSSAEPPLTGDPRFDALLAASAEYLACRYGLPGPLWTVTLDRFLPHSWWVTPLPSGRRHAMLWAPAPFRRRGIYLDRHDLTHDGIRVVPEPLFDASELHRAFAALALKLQRRNIVGQVHVVGGAAMLLAYNPDRLATRDIDALFGPDGPLIAAIHEVAAENNWPASWLNNQAAVYVARSPGEGIRVFDHPYLQVAATPADHLLAMKALAARAVRDGDDLRFLIDHLAIRSAAQVWAIVERFFPGCDVPQRSRDLVDDLF</sequence>
<reference evidence="1 2" key="1">
    <citation type="submission" date="2023-12" db="EMBL/GenBank/DDBJ databases">
        <title>Description of new species of Mycobacterium terrae complex isolated from sewage at the Sao Paulo Zoological Park Foundation in Brazil.</title>
        <authorList>
            <person name="Romagnoli C.L."/>
            <person name="Conceicao E.C."/>
            <person name="Machado E."/>
            <person name="Barreto L.B.P.F."/>
            <person name="Sharma A."/>
            <person name="Silva N.M."/>
            <person name="Marques L.E."/>
            <person name="Juliana M.A."/>
            <person name="Lourenco M.C.S."/>
            <person name="Digiampietri L.A."/>
            <person name="Suffys P.N."/>
            <person name="Viana-Niero C."/>
        </authorList>
    </citation>
    <scope>NUCLEOTIDE SEQUENCE [LARGE SCALE GENOMIC DNA]</scope>
    <source>
        <strain evidence="1 2">MYC098</strain>
    </source>
</reference>
<dbReference type="Proteomes" id="UP001299596">
    <property type="component" value="Unassembled WGS sequence"/>
</dbReference>